<proteinExistence type="predicted"/>
<dbReference type="Proteomes" id="UP000226318">
    <property type="component" value="Segment"/>
</dbReference>
<organism evidence="1 2">
    <name type="scientific">Escherichia phage vB_EcoS_SH2</name>
    <dbReference type="NCBI Taxonomy" id="1983554"/>
    <lineage>
        <taxon>Viruses</taxon>
        <taxon>Duplodnaviria</taxon>
        <taxon>Heunggongvirae</taxon>
        <taxon>Uroviricota</taxon>
        <taxon>Caudoviricetes</taxon>
        <taxon>Drexlerviridae</taxon>
        <taxon>Tunavirinae</taxon>
        <taxon>Tunavirus</taxon>
        <taxon>Tunavirus SH2</taxon>
    </lineage>
</organism>
<dbReference type="Pfam" id="PF23805">
    <property type="entry name" value="DUF7180"/>
    <property type="match status" value="1"/>
</dbReference>
<evidence type="ECO:0000313" key="1">
    <source>
        <dbReference type="EMBL" id="ARW57206.1"/>
    </source>
</evidence>
<dbReference type="RefSeq" id="YP_009790554.1">
    <property type="nucleotide sequence ID" value="NC_047828.1"/>
</dbReference>
<name>A0A1Z1LX33_9CAUD</name>
<evidence type="ECO:0000313" key="2">
    <source>
        <dbReference type="Proteomes" id="UP000226318"/>
    </source>
</evidence>
<reference evidence="2" key="1">
    <citation type="submission" date="2017-04" db="EMBL/GenBank/DDBJ databases">
        <authorList>
            <person name="Fu Q."/>
            <person name="Shan W."/>
            <person name="Wang Z."/>
            <person name="Li S."/>
            <person name="Wang H."/>
            <person name="Sun J."/>
            <person name="Yan Y."/>
        </authorList>
    </citation>
    <scope>NUCLEOTIDE SEQUENCE [LARGE SCALE GENOMIC DNA]</scope>
</reference>
<accession>A0A1Z1LX33</accession>
<gene>
    <name evidence="1" type="primary">7340..7699</name>
</gene>
<keyword evidence="2" id="KW-1185">Reference proteome</keyword>
<dbReference type="EMBL" id="KY985004">
    <property type="protein sequence ID" value="ARW57206.1"/>
    <property type="molecule type" value="Genomic_DNA"/>
</dbReference>
<dbReference type="GeneID" id="54980715"/>
<dbReference type="InterPro" id="IPR055604">
    <property type="entry name" value="DUF7180"/>
</dbReference>
<sequence length="119" mass="13706">MITINLSEKQAREILDTIGDQLHIKGATAELLNQIERQLTPASTNQAEFAAWKSERILPNIIKAWKRKHKKEINVEDLFTDELSPSKVAQYQLRYMESVCNQVLGVNFHFGEVNNVRIK</sequence>
<protein>
    <submittedName>
        <fullName evidence="1">Uncharacterized protein</fullName>
    </submittedName>
</protein>
<dbReference type="KEGG" id="vg:54980715"/>